<keyword evidence="3" id="KW-1185">Reference proteome</keyword>
<dbReference type="InterPro" id="IPR036691">
    <property type="entry name" value="Endo/exonu/phosph_ase_sf"/>
</dbReference>
<dbReference type="InterPro" id="IPR005135">
    <property type="entry name" value="Endo/exonuclease/phosphatase"/>
</dbReference>
<protein>
    <submittedName>
        <fullName evidence="2">Nucleic-acid-binding protein from transposon X-element</fullName>
    </submittedName>
</protein>
<dbReference type="AlphaFoldDB" id="A0AAV4NDR5"/>
<organism evidence="2 3">
    <name type="scientific">Caerostris extrusa</name>
    <name type="common">Bark spider</name>
    <name type="synonym">Caerostris bankana</name>
    <dbReference type="NCBI Taxonomy" id="172846"/>
    <lineage>
        <taxon>Eukaryota</taxon>
        <taxon>Metazoa</taxon>
        <taxon>Ecdysozoa</taxon>
        <taxon>Arthropoda</taxon>
        <taxon>Chelicerata</taxon>
        <taxon>Arachnida</taxon>
        <taxon>Araneae</taxon>
        <taxon>Araneomorphae</taxon>
        <taxon>Entelegynae</taxon>
        <taxon>Araneoidea</taxon>
        <taxon>Araneidae</taxon>
        <taxon>Caerostris</taxon>
    </lineage>
</organism>
<evidence type="ECO:0000313" key="3">
    <source>
        <dbReference type="Proteomes" id="UP001054945"/>
    </source>
</evidence>
<dbReference type="EMBL" id="BPLR01020748">
    <property type="protein sequence ID" value="GIX82101.1"/>
    <property type="molecule type" value="Genomic_DNA"/>
</dbReference>
<evidence type="ECO:0000313" key="2">
    <source>
        <dbReference type="EMBL" id="GIX82101.1"/>
    </source>
</evidence>
<dbReference type="SUPFAM" id="SSF56219">
    <property type="entry name" value="DNase I-like"/>
    <property type="match status" value="1"/>
</dbReference>
<comment type="caution">
    <text evidence="2">The sequence shown here is derived from an EMBL/GenBank/DDBJ whole genome shotgun (WGS) entry which is preliminary data.</text>
</comment>
<dbReference type="PANTHER" id="PTHR33273">
    <property type="entry name" value="DOMAIN-CONTAINING PROTEIN, PUTATIVE-RELATED"/>
    <property type="match status" value="1"/>
</dbReference>
<dbReference type="Pfam" id="PF14529">
    <property type="entry name" value="Exo_endo_phos_2"/>
    <property type="match status" value="1"/>
</dbReference>
<dbReference type="PANTHER" id="PTHR33273:SF2">
    <property type="entry name" value="ENDONUCLEASE_EXONUCLEASE_PHOSPHATASE DOMAIN-CONTAINING PROTEIN"/>
    <property type="match status" value="1"/>
</dbReference>
<sequence>MDEVIEFVSDYDIDLLLIHETCLQPGHEPKIPNFTLYKNDRINYTNLRTTGGTCIYVKNSLNHHQLPTPQMTGIEATIVNLQVTENTKIAFASTYCKHSATFAINDLSKLLNIQPHVIVAGDFNAKHTSWHNTSNSARDINLNKHIKNRSDTKIIAPTEYTHLNTKNPANNTIIVFALYKNIRFRLPQ</sequence>
<gene>
    <name evidence="2" type="primary">ORF1_105</name>
    <name evidence="2" type="ORF">CEXT_143571</name>
</gene>
<name>A0AAV4NDR5_CAEEX</name>
<dbReference type="Proteomes" id="UP001054945">
    <property type="component" value="Unassembled WGS sequence"/>
</dbReference>
<accession>A0AAV4NDR5</accession>
<proteinExistence type="predicted"/>
<dbReference type="GO" id="GO:0003824">
    <property type="term" value="F:catalytic activity"/>
    <property type="evidence" value="ECO:0007669"/>
    <property type="project" value="InterPro"/>
</dbReference>
<dbReference type="Gene3D" id="3.60.10.10">
    <property type="entry name" value="Endonuclease/exonuclease/phosphatase"/>
    <property type="match status" value="1"/>
</dbReference>
<reference evidence="2 3" key="1">
    <citation type="submission" date="2021-06" db="EMBL/GenBank/DDBJ databases">
        <title>Caerostris extrusa draft genome.</title>
        <authorList>
            <person name="Kono N."/>
            <person name="Arakawa K."/>
        </authorList>
    </citation>
    <scope>NUCLEOTIDE SEQUENCE [LARGE SCALE GENOMIC DNA]</scope>
</reference>
<evidence type="ECO:0000259" key="1">
    <source>
        <dbReference type="Pfam" id="PF14529"/>
    </source>
</evidence>
<feature type="domain" description="Endonuclease/exonuclease/phosphatase" evidence="1">
    <location>
        <begin position="90"/>
        <end position="170"/>
    </location>
</feature>